<evidence type="ECO:0000256" key="1">
    <source>
        <dbReference type="ARBA" id="ARBA00022734"/>
    </source>
</evidence>
<feature type="compositionally biased region" description="Low complexity" evidence="2">
    <location>
        <begin position="18"/>
        <end position="28"/>
    </location>
</feature>
<dbReference type="InterPro" id="IPR016186">
    <property type="entry name" value="C-type_lectin-like/link_sf"/>
</dbReference>
<feature type="region of interest" description="Disordered" evidence="2">
    <location>
        <begin position="199"/>
        <end position="265"/>
    </location>
</feature>
<dbReference type="AlphaFoldDB" id="A0A6I8PFE0"/>
<dbReference type="Bgee" id="ENSOANG00000037668">
    <property type="expression patterns" value="Expressed in heart and 6 other cell types or tissues"/>
</dbReference>
<keyword evidence="3" id="KW-0812">Transmembrane</keyword>
<keyword evidence="1" id="KW-0430">Lectin</keyword>
<organism evidence="5 6">
    <name type="scientific">Ornithorhynchus anatinus</name>
    <name type="common">Duckbill platypus</name>
    <dbReference type="NCBI Taxonomy" id="9258"/>
    <lineage>
        <taxon>Eukaryota</taxon>
        <taxon>Metazoa</taxon>
        <taxon>Chordata</taxon>
        <taxon>Craniata</taxon>
        <taxon>Vertebrata</taxon>
        <taxon>Euteleostomi</taxon>
        <taxon>Mammalia</taxon>
        <taxon>Monotremata</taxon>
        <taxon>Ornithorhynchidae</taxon>
        <taxon>Ornithorhynchus</taxon>
    </lineage>
</organism>
<dbReference type="PANTHER" id="PTHR46746:SF3">
    <property type="entry name" value="C-TYPE LECTIN DOMAIN-CONTAINING PROTEIN-RELATED"/>
    <property type="match status" value="1"/>
</dbReference>
<evidence type="ECO:0000256" key="3">
    <source>
        <dbReference type="SAM" id="Phobius"/>
    </source>
</evidence>
<dbReference type="SMART" id="SM00034">
    <property type="entry name" value="CLECT"/>
    <property type="match status" value="1"/>
</dbReference>
<feature type="transmembrane region" description="Helical" evidence="3">
    <location>
        <begin position="51"/>
        <end position="71"/>
    </location>
</feature>
<dbReference type="InterPro" id="IPR051379">
    <property type="entry name" value="C-type_Lectin_Receptor_IMM"/>
</dbReference>
<dbReference type="GO" id="GO:0030246">
    <property type="term" value="F:carbohydrate binding"/>
    <property type="evidence" value="ECO:0007669"/>
    <property type="project" value="UniProtKB-KW"/>
</dbReference>
<dbReference type="GeneTree" id="ENSGT00940000163123"/>
<feature type="compositionally biased region" description="Basic residues" evidence="2">
    <location>
        <begin position="242"/>
        <end position="258"/>
    </location>
</feature>
<protein>
    <recommendedName>
        <fullName evidence="4">C-type lectin domain-containing protein</fullName>
    </recommendedName>
</protein>
<feature type="domain" description="C-type lectin" evidence="4">
    <location>
        <begin position="120"/>
        <end position="216"/>
    </location>
</feature>
<reference evidence="5 6" key="1">
    <citation type="journal article" date="2008" name="Nature">
        <title>Genome analysis of the platypus reveals unique signatures of evolution.</title>
        <authorList>
            <person name="Warren W.C."/>
            <person name="Hillier L.W."/>
            <person name="Marshall Graves J.A."/>
            <person name="Birney E."/>
            <person name="Ponting C.P."/>
            <person name="Grutzner F."/>
            <person name="Belov K."/>
            <person name="Miller W."/>
            <person name="Clarke L."/>
            <person name="Chinwalla A.T."/>
            <person name="Yang S.P."/>
            <person name="Heger A."/>
            <person name="Locke D.P."/>
            <person name="Miethke P."/>
            <person name="Waters P.D."/>
            <person name="Veyrunes F."/>
            <person name="Fulton L."/>
            <person name="Fulton B."/>
            <person name="Graves T."/>
            <person name="Wallis J."/>
            <person name="Puente X.S."/>
            <person name="Lopez-Otin C."/>
            <person name="Ordonez G.R."/>
            <person name="Eichler E.E."/>
            <person name="Chen L."/>
            <person name="Cheng Z."/>
            <person name="Deakin J.E."/>
            <person name="Alsop A."/>
            <person name="Thompson K."/>
            <person name="Kirby P."/>
            <person name="Papenfuss A.T."/>
            <person name="Wakefield M.J."/>
            <person name="Olender T."/>
            <person name="Lancet D."/>
            <person name="Huttley G.A."/>
            <person name="Smit A.F."/>
            <person name="Pask A."/>
            <person name="Temple-Smith P."/>
            <person name="Batzer M.A."/>
            <person name="Walker J.A."/>
            <person name="Konkel M.K."/>
            <person name="Harris R.S."/>
            <person name="Whittington C.M."/>
            <person name="Wong E.S."/>
            <person name="Gemmell N.J."/>
            <person name="Buschiazzo E."/>
            <person name="Vargas Jentzsch I.M."/>
            <person name="Merkel A."/>
            <person name="Schmitz J."/>
            <person name="Zemann A."/>
            <person name="Churakov G."/>
            <person name="Kriegs J.O."/>
            <person name="Brosius J."/>
            <person name="Murchison E.P."/>
            <person name="Sachidanandam R."/>
            <person name="Smith C."/>
            <person name="Hannon G.J."/>
            <person name="Tsend-Ayush E."/>
            <person name="McMillan D."/>
            <person name="Attenborough R."/>
            <person name="Rens W."/>
            <person name="Ferguson-Smith M."/>
            <person name="Lefevre C.M."/>
            <person name="Sharp J.A."/>
            <person name="Nicholas K.R."/>
            <person name="Ray D.A."/>
            <person name="Kube M."/>
            <person name="Reinhardt R."/>
            <person name="Pringle T.H."/>
            <person name="Taylor J."/>
            <person name="Jones R.C."/>
            <person name="Nixon B."/>
            <person name="Dacheux J.L."/>
            <person name="Niwa H."/>
            <person name="Sekita Y."/>
            <person name="Huang X."/>
            <person name="Stark A."/>
            <person name="Kheradpour P."/>
            <person name="Kellis M."/>
            <person name="Flicek P."/>
            <person name="Chen Y."/>
            <person name="Webber C."/>
            <person name="Hardison R."/>
            <person name="Nelson J."/>
            <person name="Hallsworth-Pepin K."/>
            <person name="Delehaunty K."/>
            <person name="Markovic C."/>
            <person name="Minx P."/>
            <person name="Feng Y."/>
            <person name="Kremitzki C."/>
            <person name="Mitreva M."/>
            <person name="Glasscock J."/>
            <person name="Wylie T."/>
            <person name="Wohldmann P."/>
            <person name="Thiru P."/>
            <person name="Nhan M.N."/>
            <person name="Pohl C.S."/>
            <person name="Smith S.M."/>
            <person name="Hou S."/>
            <person name="Nefedov M."/>
            <person name="de Jong P.J."/>
            <person name="Renfree M.B."/>
            <person name="Mardis E.R."/>
            <person name="Wilson R.K."/>
        </authorList>
    </citation>
    <scope>NUCLEOTIDE SEQUENCE [LARGE SCALE GENOMIC DNA]</scope>
    <source>
        <strain evidence="5 6">Glennie</strain>
    </source>
</reference>
<dbReference type="Ensembl" id="ENSOANT00000058323.1">
    <property type="protein sequence ID" value="ENSOANP00000051447.1"/>
    <property type="gene ID" value="ENSOANG00000037668.1"/>
</dbReference>
<sequence>MSEDIVYADIKLAGKNVSPSRPSAPSPSQDATSPVTDSHPSSKCHRTLLKVAYTVIVILLMVMIALSVLVFKQIDSMACSKPGAGNPNRSAICAGTSTVGSTPSTVVPTLRTCPEDWQLHQGKCYWFSNGSRIRTWNDSDADCEGRKSNLTVIRDMCELGFIWSKIPQSCKYWIRLPIQNAEGNWTWSNDSVLNWSLFKDNNPTNEKNEGQENKQCEMDPHRDQQNKKLKENKRAQENPKNERKKKQANKYHEKHKPSDKKNQCPVLSWGKIGLDSCDNANFWLCQQ</sequence>
<reference evidence="5" key="2">
    <citation type="submission" date="2025-08" db="UniProtKB">
        <authorList>
            <consortium name="Ensembl"/>
        </authorList>
    </citation>
    <scope>IDENTIFICATION</scope>
    <source>
        <strain evidence="5">Glennie</strain>
    </source>
</reference>
<evidence type="ECO:0000313" key="5">
    <source>
        <dbReference type="Ensembl" id="ENSOANP00000051447.1"/>
    </source>
</evidence>
<evidence type="ECO:0000256" key="2">
    <source>
        <dbReference type="SAM" id="MobiDB-lite"/>
    </source>
</evidence>
<dbReference type="PANTHER" id="PTHR46746">
    <property type="entry name" value="KILLER CELL LECTIN-LIKE RECEPTOR SUBFAMILY F MEMBER 2"/>
    <property type="match status" value="1"/>
</dbReference>
<dbReference type="PROSITE" id="PS50041">
    <property type="entry name" value="C_TYPE_LECTIN_2"/>
    <property type="match status" value="1"/>
</dbReference>
<reference evidence="5" key="3">
    <citation type="submission" date="2025-09" db="UniProtKB">
        <authorList>
            <consortium name="Ensembl"/>
        </authorList>
    </citation>
    <scope>IDENTIFICATION</scope>
    <source>
        <strain evidence="5">Glennie</strain>
    </source>
</reference>
<dbReference type="InterPro" id="IPR016187">
    <property type="entry name" value="CTDL_fold"/>
</dbReference>
<evidence type="ECO:0000313" key="6">
    <source>
        <dbReference type="Proteomes" id="UP000002279"/>
    </source>
</evidence>
<evidence type="ECO:0000259" key="4">
    <source>
        <dbReference type="PROSITE" id="PS50041"/>
    </source>
</evidence>
<keyword evidence="3" id="KW-1133">Transmembrane helix</keyword>
<dbReference type="Gene3D" id="3.10.100.10">
    <property type="entry name" value="Mannose-Binding Protein A, subunit A"/>
    <property type="match status" value="1"/>
</dbReference>
<dbReference type="InterPro" id="IPR001304">
    <property type="entry name" value="C-type_lectin-like"/>
</dbReference>
<dbReference type="Pfam" id="PF00059">
    <property type="entry name" value="Lectin_C"/>
    <property type="match status" value="1"/>
</dbReference>
<dbReference type="SUPFAM" id="SSF56436">
    <property type="entry name" value="C-type lectin-like"/>
    <property type="match status" value="1"/>
</dbReference>
<feature type="compositionally biased region" description="Basic and acidic residues" evidence="2">
    <location>
        <begin position="206"/>
        <end position="241"/>
    </location>
</feature>
<keyword evidence="6" id="KW-1185">Reference proteome</keyword>
<feature type="compositionally biased region" description="Polar residues" evidence="2">
    <location>
        <begin position="29"/>
        <end position="41"/>
    </location>
</feature>
<proteinExistence type="predicted"/>
<dbReference type="Proteomes" id="UP000002279">
    <property type="component" value="Chromosome 17"/>
</dbReference>
<name>A0A6I8PFE0_ORNAN</name>
<keyword evidence="3" id="KW-0472">Membrane</keyword>
<feature type="region of interest" description="Disordered" evidence="2">
    <location>
        <begin position="15"/>
        <end position="42"/>
    </location>
</feature>
<gene>
    <name evidence="5" type="primary">LOC114817880</name>
</gene>
<accession>A0A6I8PFE0</accession>